<dbReference type="PANTHER" id="PTHR37299">
    <property type="entry name" value="TRANSCRIPTIONAL REGULATOR-RELATED"/>
    <property type="match status" value="1"/>
</dbReference>
<keyword evidence="8" id="KW-0238">DNA-binding</keyword>
<dbReference type="Pfam" id="PF04397">
    <property type="entry name" value="LytTR"/>
    <property type="match status" value="1"/>
</dbReference>
<keyword evidence="1" id="KW-0963">Cytoplasm</keyword>
<dbReference type="SMART" id="SM00448">
    <property type="entry name" value="REC"/>
    <property type="match status" value="1"/>
</dbReference>
<dbReference type="InterPro" id="IPR046947">
    <property type="entry name" value="LytR-like"/>
</dbReference>
<dbReference type="RefSeq" id="WP_317695071.1">
    <property type="nucleotide sequence ID" value="NZ_AP026801.1"/>
</dbReference>
<dbReference type="InterPro" id="IPR007492">
    <property type="entry name" value="LytTR_DNA-bd_dom"/>
</dbReference>
<dbReference type="SUPFAM" id="SSF52172">
    <property type="entry name" value="CheY-like"/>
    <property type="match status" value="1"/>
</dbReference>
<dbReference type="Gene3D" id="2.40.50.1020">
    <property type="entry name" value="LytTr DNA-binding domain"/>
    <property type="match status" value="1"/>
</dbReference>
<accession>A0AAU9DES5</accession>
<feature type="modified residue" description="4-aspartylphosphate" evidence="5">
    <location>
        <position position="59"/>
    </location>
</feature>
<dbReference type="EMBL" id="AP026801">
    <property type="protein sequence ID" value="BDR56701.1"/>
    <property type="molecule type" value="Genomic_DNA"/>
</dbReference>
<comment type="function">
    <text evidence="4">Required for high-level post-exponential phase expression of a series of secreted proteins.</text>
</comment>
<dbReference type="Pfam" id="PF00072">
    <property type="entry name" value="Response_reg"/>
    <property type="match status" value="1"/>
</dbReference>
<dbReference type="SMART" id="SM00850">
    <property type="entry name" value="LytTR"/>
    <property type="match status" value="1"/>
</dbReference>
<evidence type="ECO:0000313" key="9">
    <source>
        <dbReference type="Proteomes" id="UP001321804"/>
    </source>
</evidence>
<gene>
    <name evidence="8" type="primary">plnC</name>
    <name evidence="8" type="ORF">KIMC2_12630</name>
</gene>
<evidence type="ECO:0000256" key="1">
    <source>
        <dbReference type="ARBA" id="ARBA00022490"/>
    </source>
</evidence>
<protein>
    <submittedName>
        <fullName evidence="8">DNA-binding response regulator</fullName>
    </submittedName>
</protein>
<dbReference type="AlphaFoldDB" id="A0AAU9DES5"/>
<evidence type="ECO:0000256" key="5">
    <source>
        <dbReference type="PROSITE-ProRule" id="PRU00169"/>
    </source>
</evidence>
<dbReference type="PROSITE" id="PS50930">
    <property type="entry name" value="HTH_LYTTR"/>
    <property type="match status" value="1"/>
</dbReference>
<proteinExistence type="predicted"/>
<dbReference type="KEGG" id="xak:KIMC2_12630"/>
<keyword evidence="3" id="KW-0010">Activator</keyword>
<evidence type="ECO:0000313" key="8">
    <source>
        <dbReference type="EMBL" id="BDR56701.1"/>
    </source>
</evidence>
<name>A0AAU9DES5_9LACO</name>
<reference evidence="8 9" key="1">
    <citation type="journal article" date="2023" name="Microbiol. Spectr.">
        <title>Symbiosis of Carpenter Bees with Uncharacterized Lactic Acid Bacteria Showing NAD Auxotrophy.</title>
        <authorList>
            <person name="Kawasaki S."/>
            <person name="Ozawa K."/>
            <person name="Mori T."/>
            <person name="Yamamoto A."/>
            <person name="Ito M."/>
            <person name="Ohkuma M."/>
            <person name="Sakamoto M."/>
            <person name="Matsutani M."/>
        </authorList>
    </citation>
    <scope>NUCLEOTIDE SEQUENCE [LARGE SCALE GENOMIC DNA]</scope>
    <source>
        <strain evidence="8 9">KimC2</strain>
    </source>
</reference>
<dbReference type="InterPro" id="IPR001789">
    <property type="entry name" value="Sig_transdc_resp-reg_receiver"/>
</dbReference>
<dbReference type="PANTHER" id="PTHR37299:SF3">
    <property type="entry name" value="STAGE 0 SPORULATION PROTEIN A HOMOLOG"/>
    <property type="match status" value="1"/>
</dbReference>
<evidence type="ECO:0000259" key="6">
    <source>
        <dbReference type="PROSITE" id="PS50110"/>
    </source>
</evidence>
<dbReference type="Gene3D" id="3.40.50.2300">
    <property type="match status" value="1"/>
</dbReference>
<sequence>MFPIYLLEDSSEQIEIYSGVIKNTVLINDLSMELVCKASSPDELLNSINQNHQGLFFLDMEIDGEKEAGLKAAVEIRRQIPTAQIVFITTHDELSFLTLERKVAPLDYILKERGIEHIKQNINDDILKVDDLLRSGKYKKENIFTYHIGSRYFTVPISELIYLSTSKVSPGRVKLRSIGRESEFIGNLNDISEKYPMLFRCDKSYLVNLDLMESFDSHSRELRFVEGSVAYASIRKARELAQLLK</sequence>
<keyword evidence="5" id="KW-0597">Phosphoprotein</keyword>
<evidence type="ECO:0000259" key="7">
    <source>
        <dbReference type="PROSITE" id="PS50930"/>
    </source>
</evidence>
<feature type="domain" description="HTH LytTR-type" evidence="7">
    <location>
        <begin position="144"/>
        <end position="245"/>
    </location>
</feature>
<evidence type="ECO:0000256" key="4">
    <source>
        <dbReference type="ARBA" id="ARBA00037164"/>
    </source>
</evidence>
<dbReference type="InterPro" id="IPR011006">
    <property type="entry name" value="CheY-like_superfamily"/>
</dbReference>
<keyword evidence="2" id="KW-0902">Two-component regulatory system</keyword>
<organism evidence="8 9">
    <name type="scientific">Xylocopilactobacillus apis</name>
    <dbReference type="NCBI Taxonomy" id="2932183"/>
    <lineage>
        <taxon>Bacteria</taxon>
        <taxon>Bacillati</taxon>
        <taxon>Bacillota</taxon>
        <taxon>Bacilli</taxon>
        <taxon>Lactobacillales</taxon>
        <taxon>Lactobacillaceae</taxon>
        <taxon>Xylocopilactobacillus</taxon>
    </lineage>
</organism>
<dbReference type="GO" id="GO:0000156">
    <property type="term" value="F:phosphorelay response regulator activity"/>
    <property type="evidence" value="ECO:0007669"/>
    <property type="project" value="InterPro"/>
</dbReference>
<dbReference type="Proteomes" id="UP001321804">
    <property type="component" value="Chromosome"/>
</dbReference>
<dbReference type="GO" id="GO:0003677">
    <property type="term" value="F:DNA binding"/>
    <property type="evidence" value="ECO:0007669"/>
    <property type="project" value="UniProtKB-KW"/>
</dbReference>
<evidence type="ECO:0000256" key="3">
    <source>
        <dbReference type="ARBA" id="ARBA00023159"/>
    </source>
</evidence>
<keyword evidence="9" id="KW-1185">Reference proteome</keyword>
<dbReference type="PROSITE" id="PS50110">
    <property type="entry name" value="RESPONSE_REGULATORY"/>
    <property type="match status" value="1"/>
</dbReference>
<dbReference type="CDD" id="cd17533">
    <property type="entry name" value="REC_LytTR_AgrA-like"/>
    <property type="match status" value="1"/>
</dbReference>
<evidence type="ECO:0000256" key="2">
    <source>
        <dbReference type="ARBA" id="ARBA00023012"/>
    </source>
</evidence>
<feature type="domain" description="Response regulatory" evidence="6">
    <location>
        <begin position="3"/>
        <end position="126"/>
    </location>
</feature>